<comment type="caution">
    <text evidence="1">The sequence shown here is derived from an EMBL/GenBank/DDBJ whole genome shotgun (WGS) entry which is preliminary data.</text>
</comment>
<evidence type="ECO:0000313" key="2">
    <source>
        <dbReference type="Proteomes" id="UP000796880"/>
    </source>
</evidence>
<reference evidence="1" key="1">
    <citation type="submission" date="2020-03" db="EMBL/GenBank/DDBJ databases">
        <title>A high-quality chromosome-level genome assembly of a woody plant with both climbing and erect habits, Rhamnella rubrinervis.</title>
        <authorList>
            <person name="Lu Z."/>
            <person name="Yang Y."/>
            <person name="Zhu X."/>
            <person name="Sun Y."/>
        </authorList>
    </citation>
    <scope>NUCLEOTIDE SEQUENCE</scope>
    <source>
        <strain evidence="1">BYM</strain>
        <tissue evidence="1">Leaf</tissue>
    </source>
</reference>
<keyword evidence="2" id="KW-1185">Reference proteome</keyword>
<accession>A0A8K0HMV2</accession>
<gene>
    <name evidence="1" type="ORF">FNV43_RR00036</name>
</gene>
<evidence type="ECO:0000313" key="1">
    <source>
        <dbReference type="EMBL" id="KAF3455411.1"/>
    </source>
</evidence>
<sequence length="136" mass="14965">MSSCSPWNGGFDLPSPHLFSYRNLGRRHRVLLACLLTLYERGSDTNCHGLVGPSSICIHGALDVVGNVLLELHCQFPPQIQKHMRNWVHRDGGDDHGGVVGHREVDKSVVPQATVEESLRRHVGGVDLKVEDCGPL</sequence>
<protein>
    <submittedName>
        <fullName evidence="1">Uncharacterized protein</fullName>
    </submittedName>
</protein>
<organism evidence="1 2">
    <name type="scientific">Rhamnella rubrinervis</name>
    <dbReference type="NCBI Taxonomy" id="2594499"/>
    <lineage>
        <taxon>Eukaryota</taxon>
        <taxon>Viridiplantae</taxon>
        <taxon>Streptophyta</taxon>
        <taxon>Embryophyta</taxon>
        <taxon>Tracheophyta</taxon>
        <taxon>Spermatophyta</taxon>
        <taxon>Magnoliopsida</taxon>
        <taxon>eudicotyledons</taxon>
        <taxon>Gunneridae</taxon>
        <taxon>Pentapetalae</taxon>
        <taxon>rosids</taxon>
        <taxon>fabids</taxon>
        <taxon>Rosales</taxon>
        <taxon>Rhamnaceae</taxon>
        <taxon>rhamnoid group</taxon>
        <taxon>Rhamneae</taxon>
        <taxon>Rhamnella</taxon>
    </lineage>
</organism>
<name>A0A8K0HMV2_9ROSA</name>
<proteinExistence type="predicted"/>
<dbReference type="EMBL" id="VOIH02000001">
    <property type="protein sequence ID" value="KAF3455411.1"/>
    <property type="molecule type" value="Genomic_DNA"/>
</dbReference>
<dbReference type="Proteomes" id="UP000796880">
    <property type="component" value="Unassembled WGS sequence"/>
</dbReference>
<dbReference type="AlphaFoldDB" id="A0A8K0HMV2"/>